<gene>
    <name evidence="6" type="ORF">BUALT_Bualt01G0027200</name>
</gene>
<dbReference type="GO" id="GO:0003677">
    <property type="term" value="F:DNA binding"/>
    <property type="evidence" value="ECO:0007669"/>
    <property type="project" value="UniProtKB-KW"/>
</dbReference>
<dbReference type="Gene3D" id="2.170.150.80">
    <property type="entry name" value="NAC domain"/>
    <property type="match status" value="1"/>
</dbReference>
<dbReference type="PANTHER" id="PTHR31719">
    <property type="entry name" value="NAC TRANSCRIPTION FACTOR 56"/>
    <property type="match status" value="1"/>
</dbReference>
<proteinExistence type="predicted"/>
<dbReference type="SUPFAM" id="SSF101941">
    <property type="entry name" value="NAC domain"/>
    <property type="match status" value="1"/>
</dbReference>
<dbReference type="PROSITE" id="PS51005">
    <property type="entry name" value="NAC"/>
    <property type="match status" value="1"/>
</dbReference>
<keyword evidence="2" id="KW-0238">DNA-binding</keyword>
<comment type="caution">
    <text evidence="6">The sequence shown here is derived from an EMBL/GenBank/DDBJ whole genome shotgun (WGS) entry which is preliminary data.</text>
</comment>
<dbReference type="Pfam" id="PF02365">
    <property type="entry name" value="NAM"/>
    <property type="match status" value="1"/>
</dbReference>
<evidence type="ECO:0000256" key="3">
    <source>
        <dbReference type="ARBA" id="ARBA00023163"/>
    </source>
</evidence>
<feature type="domain" description="NAC" evidence="5">
    <location>
        <begin position="166"/>
        <end position="317"/>
    </location>
</feature>
<dbReference type="EMBL" id="WHWC01000001">
    <property type="protein sequence ID" value="KAG8389902.1"/>
    <property type="molecule type" value="Genomic_DNA"/>
</dbReference>
<organism evidence="6 7">
    <name type="scientific">Buddleja alternifolia</name>
    <dbReference type="NCBI Taxonomy" id="168488"/>
    <lineage>
        <taxon>Eukaryota</taxon>
        <taxon>Viridiplantae</taxon>
        <taxon>Streptophyta</taxon>
        <taxon>Embryophyta</taxon>
        <taxon>Tracheophyta</taxon>
        <taxon>Spermatophyta</taxon>
        <taxon>Magnoliopsida</taxon>
        <taxon>eudicotyledons</taxon>
        <taxon>Gunneridae</taxon>
        <taxon>Pentapetalae</taxon>
        <taxon>asterids</taxon>
        <taxon>lamiids</taxon>
        <taxon>Lamiales</taxon>
        <taxon>Scrophulariaceae</taxon>
        <taxon>Buddlejeae</taxon>
        <taxon>Buddleja</taxon>
    </lineage>
</organism>
<keyword evidence="7" id="KW-1185">Reference proteome</keyword>
<evidence type="ECO:0000256" key="1">
    <source>
        <dbReference type="ARBA" id="ARBA00023015"/>
    </source>
</evidence>
<dbReference type="AlphaFoldDB" id="A0AAV6YBV2"/>
<dbReference type="PANTHER" id="PTHR31719:SF94">
    <property type="entry name" value="PROTEIN ATAF2"/>
    <property type="match status" value="1"/>
</dbReference>
<keyword evidence="3" id="KW-0804">Transcription</keyword>
<dbReference type="GO" id="GO:0006355">
    <property type="term" value="P:regulation of DNA-templated transcription"/>
    <property type="evidence" value="ECO:0007669"/>
    <property type="project" value="InterPro"/>
</dbReference>
<evidence type="ECO:0000259" key="5">
    <source>
        <dbReference type="PROSITE" id="PS51005"/>
    </source>
</evidence>
<dbReference type="Proteomes" id="UP000826271">
    <property type="component" value="Unassembled WGS sequence"/>
</dbReference>
<protein>
    <recommendedName>
        <fullName evidence="5">NAC domain-containing protein</fullName>
    </recommendedName>
</protein>
<name>A0AAV6YBV2_9LAMI</name>
<sequence length="333" mass="38399">MEKRKLIDTGLQEFVGEYEGTSYTQMMINSSLMEDNVENKRIRLNIGTIPNTDGTSNSTGFENSVEEETNFTQMINGTIHNSHGTSNITPQQFINSSPRMGFRNSSNSAPSLSGAVLENGVLYLGGITIKADGTSYTAENYTDPSPSGYRPEPTREENIDEYFHSLPKGYRFEPTDEELIVHYLKKKILKEELPINRFKEVDIYQYSTPEQLTADFNLIRESEWYFFTPRSKKYPNGQRPNRCTPDGYWKANGADGEIRSNREIVGYRKTLCFYKGNPPSGTKTNWLMHEYRINKNSDKTREDMKLDDCILVKMFEHQRVYNNRDNADRSRNV</sequence>
<evidence type="ECO:0000313" key="6">
    <source>
        <dbReference type="EMBL" id="KAG8389902.1"/>
    </source>
</evidence>
<accession>A0AAV6YBV2</accession>
<evidence type="ECO:0000313" key="7">
    <source>
        <dbReference type="Proteomes" id="UP000826271"/>
    </source>
</evidence>
<evidence type="ECO:0000256" key="4">
    <source>
        <dbReference type="ARBA" id="ARBA00023242"/>
    </source>
</evidence>
<dbReference type="InterPro" id="IPR003441">
    <property type="entry name" value="NAC-dom"/>
</dbReference>
<dbReference type="InterPro" id="IPR036093">
    <property type="entry name" value="NAC_dom_sf"/>
</dbReference>
<keyword evidence="1" id="KW-0805">Transcription regulation</keyword>
<evidence type="ECO:0000256" key="2">
    <source>
        <dbReference type="ARBA" id="ARBA00023125"/>
    </source>
</evidence>
<keyword evidence="4" id="KW-0539">Nucleus</keyword>
<reference evidence="6" key="1">
    <citation type="submission" date="2019-10" db="EMBL/GenBank/DDBJ databases">
        <authorList>
            <person name="Zhang R."/>
            <person name="Pan Y."/>
            <person name="Wang J."/>
            <person name="Ma R."/>
            <person name="Yu S."/>
        </authorList>
    </citation>
    <scope>NUCLEOTIDE SEQUENCE</scope>
    <source>
        <strain evidence="6">LA-IB0</strain>
        <tissue evidence="6">Leaf</tissue>
    </source>
</reference>